<evidence type="ECO:0000313" key="3">
    <source>
        <dbReference type="EMBL" id="TMO73515.1"/>
    </source>
</evidence>
<dbReference type="RefSeq" id="WP_138589506.1">
    <property type="nucleotide sequence ID" value="NZ_PNBW01000058.1"/>
</dbReference>
<evidence type="ECO:0008006" key="6">
    <source>
        <dbReference type="Google" id="ProtNLM"/>
    </source>
</evidence>
<name>A0A5S3VEW6_9GAMM</name>
<evidence type="ECO:0000313" key="2">
    <source>
        <dbReference type="EMBL" id="TMO70590.1"/>
    </source>
</evidence>
<dbReference type="EMBL" id="PNBX01000002">
    <property type="protein sequence ID" value="TMO70590.1"/>
    <property type="molecule type" value="Genomic_DNA"/>
</dbReference>
<organism evidence="2 5">
    <name type="scientific">Pseudoalteromonas aurantia</name>
    <dbReference type="NCBI Taxonomy" id="43654"/>
    <lineage>
        <taxon>Bacteria</taxon>
        <taxon>Pseudomonadati</taxon>
        <taxon>Pseudomonadota</taxon>
        <taxon>Gammaproteobacteria</taxon>
        <taxon>Alteromonadales</taxon>
        <taxon>Pseudoalteromonadaceae</taxon>
        <taxon>Pseudoalteromonas</taxon>
    </lineage>
</organism>
<dbReference type="OrthoDB" id="6314654at2"/>
<proteinExistence type="predicted"/>
<evidence type="ECO:0000313" key="5">
    <source>
        <dbReference type="Proteomes" id="UP000307217"/>
    </source>
</evidence>
<accession>A0A5S3VEW6</accession>
<dbReference type="AlphaFoldDB" id="A0A5S3VEW6"/>
<comment type="caution">
    <text evidence="2">The sequence shown here is derived from an EMBL/GenBank/DDBJ whole genome shotgun (WGS) entry which is preliminary data.</text>
</comment>
<feature type="region of interest" description="Disordered" evidence="1">
    <location>
        <begin position="106"/>
        <end position="125"/>
    </location>
</feature>
<evidence type="ECO:0000256" key="1">
    <source>
        <dbReference type="SAM" id="MobiDB-lite"/>
    </source>
</evidence>
<keyword evidence="4" id="KW-1185">Reference proteome</keyword>
<dbReference type="Proteomes" id="UP000307164">
    <property type="component" value="Unassembled WGS sequence"/>
</dbReference>
<protein>
    <recommendedName>
        <fullName evidence="6">Lipoprotein</fullName>
    </recommendedName>
</protein>
<reference evidence="4 5" key="1">
    <citation type="submission" date="2018-01" db="EMBL/GenBank/DDBJ databases">
        <authorList>
            <person name="Paulsen S."/>
            <person name="Gram L.K."/>
        </authorList>
    </citation>
    <scope>NUCLEOTIDE SEQUENCE [LARGE SCALE GENOMIC DNA]</scope>
    <source>
        <strain evidence="2 5">S3790</strain>
        <strain evidence="3 4">S3895</strain>
    </source>
</reference>
<evidence type="ECO:0000313" key="4">
    <source>
        <dbReference type="Proteomes" id="UP000307164"/>
    </source>
</evidence>
<dbReference type="EMBL" id="PNBW01000058">
    <property type="protein sequence ID" value="TMO73515.1"/>
    <property type="molecule type" value="Genomic_DNA"/>
</dbReference>
<dbReference type="Proteomes" id="UP000307217">
    <property type="component" value="Unassembled WGS sequence"/>
</dbReference>
<feature type="compositionally biased region" description="Basic and acidic residues" evidence="1">
    <location>
        <begin position="106"/>
        <end position="116"/>
    </location>
</feature>
<reference evidence="5" key="2">
    <citation type="submission" date="2019-06" db="EMBL/GenBank/DDBJ databases">
        <title>Co-occurence of chitin degradation, pigmentation and bioactivity in marine Pseudoalteromonas.</title>
        <authorList>
            <person name="Sonnenschein E.C."/>
            <person name="Bech P.K."/>
        </authorList>
    </citation>
    <scope>NUCLEOTIDE SEQUENCE [LARGE SCALE GENOMIC DNA]</scope>
    <source>
        <strain evidence="5">S3790</strain>
        <strain evidence="3">S3895</strain>
    </source>
</reference>
<sequence length="125" mass="13415">MKNLIGYFTVSVALSGCIFVPKDVTYYDERCQVYAKKSTLESSNLLAFGSCGSDFSCGAALASAGLVSAASLVVSGSISLIENTVYWIEKEKDCLAEPKLKRLPTKEPKVQTHDPLDSISIKEGA</sequence>
<dbReference type="PROSITE" id="PS51257">
    <property type="entry name" value="PROKAR_LIPOPROTEIN"/>
    <property type="match status" value="1"/>
</dbReference>
<gene>
    <name evidence="2" type="ORF">CWC19_00570</name>
    <name evidence="3" type="ORF">CWC20_13010</name>
</gene>
<reference evidence="2" key="3">
    <citation type="submission" date="2019-09" db="EMBL/GenBank/DDBJ databases">
        <title>Co-occurence of chitin degradation, pigmentation and bioactivity in marine Pseudoalteromonas.</title>
        <authorList>
            <person name="Sonnenschein E.C."/>
            <person name="Bech P.K."/>
        </authorList>
    </citation>
    <scope>NUCLEOTIDE SEQUENCE</scope>
    <source>
        <strain evidence="2">S3790</strain>
        <strain evidence="4">S3895</strain>
    </source>
</reference>